<evidence type="ECO:0000313" key="2">
    <source>
        <dbReference type="EMBL" id="KGQ71546.1"/>
    </source>
</evidence>
<dbReference type="GO" id="GO:0003677">
    <property type="term" value="F:DNA binding"/>
    <property type="evidence" value="ECO:0007669"/>
    <property type="project" value="InterPro"/>
</dbReference>
<dbReference type="AlphaFoldDB" id="A0A0A3AQB5"/>
<proteinExistence type="predicted"/>
<sequence length="136" mass="15914">MNEKERFSENLKRALIANGYEPKAVILEREFNLRYYGKGLSLHGVAKWLRGEAIPSLDKLRALSTWLKVDLTELVYDSTLRKLEENEKRKTPAKYYWESAASFQEQAVFEVYLSLPPAQRKIVREVIIAFHKARIK</sequence>
<organism evidence="2 3">
    <name type="scientific">Chelonobacter oris</name>
    <dbReference type="NCBI Taxonomy" id="505317"/>
    <lineage>
        <taxon>Bacteria</taxon>
        <taxon>Pseudomonadati</taxon>
        <taxon>Pseudomonadota</taxon>
        <taxon>Gammaproteobacteria</taxon>
        <taxon>Pasteurellales</taxon>
        <taxon>Pasteurellaceae</taxon>
        <taxon>Chelonobacter</taxon>
    </lineage>
</organism>
<evidence type="ECO:0000259" key="1">
    <source>
        <dbReference type="PROSITE" id="PS50943"/>
    </source>
</evidence>
<evidence type="ECO:0000313" key="3">
    <source>
        <dbReference type="Proteomes" id="UP000030380"/>
    </source>
</evidence>
<dbReference type="PROSITE" id="PS50943">
    <property type="entry name" value="HTH_CROC1"/>
    <property type="match status" value="1"/>
</dbReference>
<dbReference type="EMBL" id="JSUM01000001">
    <property type="protein sequence ID" value="KGQ71546.1"/>
    <property type="molecule type" value="Genomic_DNA"/>
</dbReference>
<protein>
    <recommendedName>
        <fullName evidence="1">HTH cro/C1-type domain-containing protein</fullName>
    </recommendedName>
</protein>
<dbReference type="STRING" id="505317.OA57_00295"/>
<dbReference type="InterPro" id="IPR001387">
    <property type="entry name" value="Cro/C1-type_HTH"/>
</dbReference>
<gene>
    <name evidence="2" type="ORF">OA57_00295</name>
</gene>
<dbReference type="RefSeq" id="WP_034611916.1">
    <property type="nucleotide sequence ID" value="NZ_JSUM01000001.1"/>
</dbReference>
<comment type="caution">
    <text evidence="2">The sequence shown here is derived from an EMBL/GenBank/DDBJ whole genome shotgun (WGS) entry which is preliminary data.</text>
</comment>
<dbReference type="Proteomes" id="UP000030380">
    <property type="component" value="Unassembled WGS sequence"/>
</dbReference>
<feature type="domain" description="HTH cro/C1-type" evidence="1">
    <location>
        <begin position="39"/>
        <end position="74"/>
    </location>
</feature>
<accession>A0A0A3AQB5</accession>
<dbReference type="InterPro" id="IPR010982">
    <property type="entry name" value="Lambda_DNA-bd_dom_sf"/>
</dbReference>
<dbReference type="OrthoDB" id="5636356at2"/>
<reference evidence="2 3" key="1">
    <citation type="submission" date="2014-11" db="EMBL/GenBank/DDBJ databases">
        <title>Draft genome sequence of Chelonobacter oris 1662T, associated with respiratory disease in Hermann's Tortoises.</title>
        <authorList>
            <person name="Kudirkiene E."/>
            <person name="Hansen M.J."/>
            <person name="Bojesen A.M."/>
        </authorList>
    </citation>
    <scope>NUCLEOTIDE SEQUENCE [LARGE SCALE GENOMIC DNA]</scope>
    <source>
        <strain evidence="2 3">1662</strain>
    </source>
</reference>
<dbReference type="Gene3D" id="1.10.260.40">
    <property type="entry name" value="lambda repressor-like DNA-binding domains"/>
    <property type="match status" value="1"/>
</dbReference>
<keyword evidence="3" id="KW-1185">Reference proteome</keyword>
<name>A0A0A3AQB5_9PAST</name>